<name>A0A7C0ZC04_UNCW3</name>
<keyword evidence="10" id="KW-0460">Magnesium</keyword>
<dbReference type="Pfam" id="PF02603">
    <property type="entry name" value="Hpr_kinase_N"/>
    <property type="match status" value="1"/>
</dbReference>
<feature type="binding site" evidence="10">
    <location>
        <position position="174"/>
    </location>
    <ligand>
        <name>Mg(2+)</name>
        <dbReference type="ChEBI" id="CHEBI:18420"/>
    </ligand>
</feature>
<dbReference type="GO" id="GO:0005524">
    <property type="term" value="F:ATP binding"/>
    <property type="evidence" value="ECO:0007669"/>
    <property type="project" value="UniProtKB-UniRule"/>
</dbReference>
<keyword evidence="10" id="KW-0479">Metal-binding</keyword>
<feature type="domain" description="HPr(Ser) kinase/phosphorylase N-terminal" evidence="11">
    <location>
        <begin position="14"/>
        <end position="141"/>
    </location>
</feature>
<dbReference type="GO" id="GO:0004674">
    <property type="term" value="F:protein serine/threonine kinase activity"/>
    <property type="evidence" value="ECO:0007669"/>
    <property type="project" value="UniProtKB-KW"/>
</dbReference>
<evidence type="ECO:0000256" key="10">
    <source>
        <dbReference type="HAMAP-Rule" id="MF_01249"/>
    </source>
</evidence>
<feature type="domain" description="HPr kinase/phosphorylase C-terminal" evidence="12">
    <location>
        <begin position="144"/>
        <end position="313"/>
    </location>
</feature>
<evidence type="ECO:0000256" key="1">
    <source>
        <dbReference type="ARBA" id="ARBA00001120"/>
    </source>
</evidence>
<evidence type="ECO:0000313" key="13">
    <source>
        <dbReference type="EMBL" id="HDI82591.1"/>
    </source>
</evidence>
<dbReference type="GO" id="GO:0000155">
    <property type="term" value="F:phosphorelay sensor kinase activity"/>
    <property type="evidence" value="ECO:0007669"/>
    <property type="project" value="InterPro"/>
</dbReference>
<feature type="active site" evidence="10">
    <location>
        <position position="152"/>
    </location>
</feature>
<feature type="region of interest" description="Important for the catalytic mechanism of both phosphorylation and dephosphorylation" evidence="10">
    <location>
        <begin position="217"/>
        <end position="226"/>
    </location>
</feature>
<sequence length="334" mass="37879">MTESGNIMGNSKSIKVKDVYEDNQELIDLKMVAGFNGLDREVRSSYINRPAFVLTGYTEHFPAYSLQVLGNREMNYLKKLKKKEREKAIDRLLSFSIPCIIITRGYQPFDYLKKECNRLDIPLFTAPGNTHDIQKTLHFYLEDKLAPEEIIHGTLVDVYGIGLLFTGVSGIGKSETALDLVARGHRLVADDVVRVKRRGNILIGEGVEPSEIFKHHMEIRGIGIVNIGFLYGIRALRLHKRVEVIVNLREWNAEVDYTRTGLETRLTNILGIDLPLVEIPLVPGKNIATLCELVAMNHILKEMGIDTAKILNSELIKLMKKQAKKITRLEEDQE</sequence>
<dbReference type="InterPro" id="IPR011104">
    <property type="entry name" value="Hpr_kin/Pase_C"/>
</dbReference>
<evidence type="ECO:0000256" key="7">
    <source>
        <dbReference type="ARBA" id="ARBA00022840"/>
    </source>
</evidence>
<keyword evidence="8 10" id="KW-0511">Multifunctional enzyme</keyword>
<dbReference type="Proteomes" id="UP000885847">
    <property type="component" value="Unassembled WGS sequence"/>
</dbReference>
<comment type="caution">
    <text evidence="13">The sequence shown here is derived from an EMBL/GenBank/DDBJ whole genome shotgun (WGS) entry which is preliminary data.</text>
</comment>
<evidence type="ECO:0000256" key="9">
    <source>
        <dbReference type="ARBA" id="ARBA00047657"/>
    </source>
</evidence>
<evidence type="ECO:0000256" key="6">
    <source>
        <dbReference type="ARBA" id="ARBA00022777"/>
    </source>
</evidence>
<feature type="active site" description="Proton acceptor; for phosphorylation activity. Proton donor; for dephosphorylation activity" evidence="10">
    <location>
        <position position="191"/>
    </location>
</feature>
<feature type="active site" evidence="10">
    <location>
        <position position="173"/>
    </location>
</feature>
<dbReference type="GO" id="GO:0004712">
    <property type="term" value="F:protein serine/threonine/tyrosine kinase activity"/>
    <property type="evidence" value="ECO:0007669"/>
    <property type="project" value="UniProtKB-UniRule"/>
</dbReference>
<keyword evidence="3 10" id="KW-0723">Serine/threonine-protein kinase</keyword>
<feature type="region of interest" description="Important for the catalytic mechanism of dephosphorylation" evidence="10">
    <location>
        <begin position="280"/>
        <end position="285"/>
    </location>
</feature>
<dbReference type="PANTHER" id="PTHR30305">
    <property type="entry name" value="PROTEIN YJDM-RELATED"/>
    <property type="match status" value="1"/>
</dbReference>
<dbReference type="InterPro" id="IPR027417">
    <property type="entry name" value="P-loop_NTPase"/>
</dbReference>
<protein>
    <recommendedName>
        <fullName evidence="10">HPr kinase/phosphorylase</fullName>
        <shortName evidence="10">HPrK/P</shortName>
        <ecNumber evidence="10">2.7.11.-</ecNumber>
        <ecNumber evidence="10">2.7.4.-</ecNumber>
    </recommendedName>
    <alternativeName>
        <fullName evidence="10">HPr(Ser) kinase/phosphorylase</fullName>
    </alternativeName>
</protein>
<evidence type="ECO:0000259" key="12">
    <source>
        <dbReference type="Pfam" id="PF07475"/>
    </source>
</evidence>
<reference evidence="13" key="1">
    <citation type="journal article" date="2020" name="mSystems">
        <title>Genome- and Community-Level Interaction Insights into Carbon Utilization and Element Cycling Functions of Hydrothermarchaeota in Hydrothermal Sediment.</title>
        <authorList>
            <person name="Zhou Z."/>
            <person name="Liu Y."/>
            <person name="Xu W."/>
            <person name="Pan J."/>
            <person name="Luo Z.H."/>
            <person name="Li M."/>
        </authorList>
    </citation>
    <scope>NUCLEOTIDE SEQUENCE [LARGE SCALE GENOMIC DNA]</scope>
    <source>
        <strain evidence="13">HyVt-102</strain>
    </source>
</reference>
<comment type="function">
    <text evidence="10">Catalyzes the ATP- as well as the pyrophosphate-dependent phosphorylation of a specific serine residue in HPr, a phosphocarrier protein of the phosphoenolpyruvate-dependent sugar phosphotransferase system (PTS). HprK/P also catalyzes the pyrophosphate-producing, inorganic phosphate-dependent dephosphorylation (phosphorolysis) of seryl-phosphorylated HPr (P-Ser-HPr).</text>
</comment>
<comment type="cofactor">
    <cofactor evidence="10">
        <name>Mg(2+)</name>
        <dbReference type="ChEBI" id="CHEBI:18420"/>
    </cofactor>
</comment>
<dbReference type="EMBL" id="DQWE01000101">
    <property type="protein sequence ID" value="HDI82591.1"/>
    <property type="molecule type" value="Genomic_DNA"/>
</dbReference>
<accession>A0A7C0ZC04</accession>
<comment type="subunit">
    <text evidence="10">Homohexamer.</text>
</comment>
<dbReference type="NCBIfam" id="TIGR00679">
    <property type="entry name" value="hpr-ser"/>
    <property type="match status" value="1"/>
</dbReference>
<comment type="catalytic activity">
    <reaction evidence="1 10">
        <text>[HPr protein]-L-serine + ATP = [HPr protein]-O-phospho-L-serine + ADP + H(+)</text>
        <dbReference type="Rhea" id="RHEA:46600"/>
        <dbReference type="Rhea" id="RHEA-COMP:11602"/>
        <dbReference type="Rhea" id="RHEA-COMP:11603"/>
        <dbReference type="ChEBI" id="CHEBI:15378"/>
        <dbReference type="ChEBI" id="CHEBI:29999"/>
        <dbReference type="ChEBI" id="CHEBI:30616"/>
        <dbReference type="ChEBI" id="CHEBI:83421"/>
        <dbReference type="ChEBI" id="CHEBI:456216"/>
    </reaction>
</comment>
<dbReference type="CDD" id="cd01918">
    <property type="entry name" value="HprK_C"/>
    <property type="match status" value="1"/>
</dbReference>
<dbReference type="Gene3D" id="3.40.50.300">
    <property type="entry name" value="P-loop containing nucleotide triphosphate hydrolases"/>
    <property type="match status" value="1"/>
</dbReference>
<dbReference type="PANTHER" id="PTHR30305:SF1">
    <property type="entry name" value="HPR KINASE_PHOSPHORYLASE"/>
    <property type="match status" value="1"/>
</dbReference>
<dbReference type="Gene3D" id="3.40.1390.20">
    <property type="entry name" value="HprK N-terminal domain-like"/>
    <property type="match status" value="1"/>
</dbReference>
<feature type="binding site" evidence="10">
    <location>
        <begin position="167"/>
        <end position="174"/>
    </location>
    <ligand>
        <name>ATP</name>
        <dbReference type="ChEBI" id="CHEBI:30616"/>
    </ligand>
</feature>
<evidence type="ECO:0000256" key="2">
    <source>
        <dbReference type="ARBA" id="ARBA00006883"/>
    </source>
</evidence>
<organism evidence="13">
    <name type="scientific">candidate division WOR-3 bacterium</name>
    <dbReference type="NCBI Taxonomy" id="2052148"/>
    <lineage>
        <taxon>Bacteria</taxon>
        <taxon>Bacteria division WOR-3</taxon>
    </lineage>
</organism>
<dbReference type="SUPFAM" id="SSF75138">
    <property type="entry name" value="HprK N-terminal domain-like"/>
    <property type="match status" value="1"/>
</dbReference>
<dbReference type="EC" id="2.7.11.-" evidence="10"/>
<proteinExistence type="inferred from homology"/>
<dbReference type="InterPro" id="IPR003755">
    <property type="entry name" value="HPr(Ser)_kin/Pase"/>
</dbReference>
<dbReference type="GO" id="GO:0006109">
    <property type="term" value="P:regulation of carbohydrate metabolic process"/>
    <property type="evidence" value="ECO:0007669"/>
    <property type="project" value="UniProtKB-UniRule"/>
</dbReference>
<dbReference type="InterPro" id="IPR011126">
    <property type="entry name" value="Hpr_kin/Pase_Hpr_N"/>
</dbReference>
<evidence type="ECO:0000256" key="3">
    <source>
        <dbReference type="ARBA" id="ARBA00022527"/>
    </source>
</evidence>
<keyword evidence="4 10" id="KW-0808">Transferase</keyword>
<keyword evidence="6 10" id="KW-0418">Kinase</keyword>
<dbReference type="SUPFAM" id="SSF53795">
    <property type="entry name" value="PEP carboxykinase-like"/>
    <property type="match status" value="1"/>
</dbReference>
<dbReference type="InterPro" id="IPR028979">
    <property type="entry name" value="Ser_kin/Pase_Hpr-like_N_sf"/>
</dbReference>
<dbReference type="EC" id="2.7.4.-" evidence="10"/>
<evidence type="ECO:0000259" key="11">
    <source>
        <dbReference type="Pfam" id="PF02603"/>
    </source>
</evidence>
<comment type="miscellaneous">
    <text evidence="10">Both phosphorylation and phosphorolysis are carried out by the same active site and suggest a common mechanism for both reactions.</text>
</comment>
<evidence type="ECO:0000256" key="8">
    <source>
        <dbReference type="ARBA" id="ARBA00023268"/>
    </source>
</evidence>
<gene>
    <name evidence="10 13" type="primary">hprK</name>
    <name evidence="13" type="ORF">ENF18_02225</name>
</gene>
<evidence type="ECO:0000256" key="4">
    <source>
        <dbReference type="ARBA" id="ARBA00022679"/>
    </source>
</evidence>
<dbReference type="GO" id="GO:0000287">
    <property type="term" value="F:magnesium ion binding"/>
    <property type="evidence" value="ECO:0007669"/>
    <property type="project" value="UniProtKB-UniRule"/>
</dbReference>
<comment type="catalytic activity">
    <reaction evidence="9 10">
        <text>[HPr protein]-O-phospho-L-serine + phosphate + H(+) = [HPr protein]-L-serine + diphosphate</text>
        <dbReference type="Rhea" id="RHEA:46604"/>
        <dbReference type="Rhea" id="RHEA-COMP:11602"/>
        <dbReference type="Rhea" id="RHEA-COMP:11603"/>
        <dbReference type="ChEBI" id="CHEBI:15378"/>
        <dbReference type="ChEBI" id="CHEBI:29999"/>
        <dbReference type="ChEBI" id="CHEBI:33019"/>
        <dbReference type="ChEBI" id="CHEBI:43474"/>
        <dbReference type="ChEBI" id="CHEBI:83421"/>
    </reaction>
</comment>
<feature type="active site" evidence="10">
    <location>
        <position position="259"/>
    </location>
</feature>
<comment type="domain">
    <text evidence="10">The Walker A ATP-binding motif also binds Pi and PPi.</text>
</comment>
<dbReference type="Pfam" id="PF07475">
    <property type="entry name" value="Hpr_kinase_C"/>
    <property type="match status" value="1"/>
</dbReference>
<keyword evidence="5 10" id="KW-0547">Nucleotide-binding</keyword>
<keyword evidence="7 10" id="KW-0067">ATP-binding</keyword>
<dbReference type="AlphaFoldDB" id="A0A7C0ZC04"/>
<dbReference type="HAMAP" id="MF_01249">
    <property type="entry name" value="HPr_kinase"/>
    <property type="match status" value="1"/>
</dbReference>
<evidence type="ECO:0000256" key="5">
    <source>
        <dbReference type="ARBA" id="ARBA00022741"/>
    </source>
</evidence>
<comment type="similarity">
    <text evidence="2 10">Belongs to the HPrK/P family.</text>
</comment>
<feature type="binding site" evidence="10">
    <location>
        <position position="218"/>
    </location>
    <ligand>
        <name>Mg(2+)</name>
        <dbReference type="ChEBI" id="CHEBI:18420"/>
    </ligand>
</feature>